<dbReference type="OrthoDB" id="3464638at2"/>
<accession>A0A3N1CV02</accession>
<keyword evidence="3" id="KW-1003">Cell membrane</keyword>
<dbReference type="GO" id="GO:0022857">
    <property type="term" value="F:transmembrane transporter activity"/>
    <property type="evidence" value="ECO:0007669"/>
    <property type="project" value="InterPro"/>
</dbReference>
<keyword evidence="5 8" id="KW-1133">Transmembrane helix</keyword>
<dbReference type="AlphaFoldDB" id="A0A3N1CV02"/>
<keyword evidence="2" id="KW-0813">Transport</keyword>
<feature type="transmembrane region" description="Helical" evidence="8">
    <location>
        <begin position="439"/>
        <end position="465"/>
    </location>
</feature>
<keyword evidence="6 8" id="KW-0472">Membrane</keyword>
<evidence type="ECO:0000256" key="6">
    <source>
        <dbReference type="ARBA" id="ARBA00023136"/>
    </source>
</evidence>
<proteinExistence type="predicted"/>
<evidence type="ECO:0000313" key="9">
    <source>
        <dbReference type="EMBL" id="ROO85065.1"/>
    </source>
</evidence>
<feature type="transmembrane region" description="Helical" evidence="8">
    <location>
        <begin position="471"/>
        <end position="489"/>
    </location>
</feature>
<name>A0A3N1CV02_9ACTN</name>
<dbReference type="Pfam" id="PF07690">
    <property type="entry name" value="MFS_1"/>
    <property type="match status" value="1"/>
</dbReference>
<feature type="transmembrane region" description="Helical" evidence="8">
    <location>
        <begin position="382"/>
        <end position="399"/>
    </location>
</feature>
<sequence>MRHPDTAVTSRQAPSDRASAGGGATSRDRRTITVVVAIQLAISLGYFAVMAHVVGHLRHDLGLLAGTVTLVLTVRVAVQNMLFLATGALTDALGPARAGALACALRAASFALLGAAEGLPGLLAAVILMAVGGALFHPAAQAALASTPPALHPRGFASYLIAGQLAAIAGPPLGLALLPSGFPLLTTTTTALWTASALLFLLLRPARSHRSGPRETRRAEPLDADAGDLRGARPPAGVNAPDRAGGSCPDEVRRPAPVPAARAGGPGQDQDGRAEAGGVDGARPSGDADAGGPGRCAGTGGASSGRIGGRGPFAGVSAVLRDRGFVRFALAAAPTTLLTTQVTTLVPLKETGAGPTTLFFCVVAVLAAAVQPWCGGPRTLRTGLLCAAAGYLVLLAGPADHRARLAVLVIAAALHGAAVGLTQPALFRAVTSAAAPHRFGVYFGLLSFLAGAFSLAGGLVVGPLLDSGPGGMTVALVLLSVLAALTAAAQTLAGGRGTAEPGGPPPVSR</sequence>
<feature type="region of interest" description="Disordered" evidence="7">
    <location>
        <begin position="209"/>
        <end position="304"/>
    </location>
</feature>
<evidence type="ECO:0000256" key="1">
    <source>
        <dbReference type="ARBA" id="ARBA00004651"/>
    </source>
</evidence>
<feature type="compositionally biased region" description="Gly residues" evidence="7">
    <location>
        <begin position="289"/>
        <end position="304"/>
    </location>
</feature>
<feature type="transmembrane region" description="Helical" evidence="8">
    <location>
        <begin position="184"/>
        <end position="203"/>
    </location>
</feature>
<feature type="region of interest" description="Disordered" evidence="7">
    <location>
        <begin position="1"/>
        <end position="25"/>
    </location>
</feature>
<evidence type="ECO:0000256" key="7">
    <source>
        <dbReference type="SAM" id="MobiDB-lite"/>
    </source>
</evidence>
<dbReference type="RefSeq" id="WP_123664613.1">
    <property type="nucleotide sequence ID" value="NZ_RJKE01000001.1"/>
</dbReference>
<feature type="transmembrane region" description="Helical" evidence="8">
    <location>
        <begin position="352"/>
        <end position="370"/>
    </location>
</feature>
<keyword evidence="10" id="KW-1185">Reference proteome</keyword>
<dbReference type="InterPro" id="IPR050171">
    <property type="entry name" value="MFS_Transporters"/>
</dbReference>
<dbReference type="SUPFAM" id="SSF103473">
    <property type="entry name" value="MFS general substrate transporter"/>
    <property type="match status" value="1"/>
</dbReference>
<evidence type="ECO:0000256" key="8">
    <source>
        <dbReference type="SAM" id="Phobius"/>
    </source>
</evidence>
<dbReference type="InterPro" id="IPR011701">
    <property type="entry name" value="MFS"/>
</dbReference>
<dbReference type="EMBL" id="RJKE01000001">
    <property type="protein sequence ID" value="ROO85065.1"/>
    <property type="molecule type" value="Genomic_DNA"/>
</dbReference>
<comment type="caution">
    <text evidence="9">The sequence shown here is derived from an EMBL/GenBank/DDBJ whole genome shotgun (WGS) entry which is preliminary data.</text>
</comment>
<feature type="transmembrane region" description="Helical" evidence="8">
    <location>
        <begin position="156"/>
        <end position="178"/>
    </location>
</feature>
<dbReference type="Proteomes" id="UP000272400">
    <property type="component" value="Unassembled WGS sequence"/>
</dbReference>
<evidence type="ECO:0000256" key="2">
    <source>
        <dbReference type="ARBA" id="ARBA00022448"/>
    </source>
</evidence>
<reference evidence="9 10" key="1">
    <citation type="submission" date="2018-11" db="EMBL/GenBank/DDBJ databases">
        <title>Sequencing the genomes of 1000 actinobacteria strains.</title>
        <authorList>
            <person name="Klenk H.-P."/>
        </authorList>
    </citation>
    <scope>NUCLEOTIDE SEQUENCE [LARGE SCALE GENOMIC DNA]</scope>
    <source>
        <strain evidence="9 10">DSM 44254</strain>
    </source>
</reference>
<dbReference type="GO" id="GO:0005886">
    <property type="term" value="C:plasma membrane"/>
    <property type="evidence" value="ECO:0007669"/>
    <property type="project" value="UniProtKB-SubCell"/>
</dbReference>
<evidence type="ECO:0000256" key="4">
    <source>
        <dbReference type="ARBA" id="ARBA00022692"/>
    </source>
</evidence>
<dbReference type="PANTHER" id="PTHR23517:SF2">
    <property type="entry name" value="MULTIDRUG RESISTANCE PROTEIN MDTH"/>
    <property type="match status" value="1"/>
</dbReference>
<dbReference type="Gene3D" id="1.20.1250.20">
    <property type="entry name" value="MFS general substrate transporter like domains"/>
    <property type="match status" value="1"/>
</dbReference>
<feature type="transmembrane region" description="Helical" evidence="8">
    <location>
        <begin position="122"/>
        <end position="144"/>
    </location>
</feature>
<dbReference type="InterPro" id="IPR036259">
    <property type="entry name" value="MFS_trans_sf"/>
</dbReference>
<gene>
    <name evidence="9" type="ORF">EDD29_2600</name>
</gene>
<feature type="transmembrane region" description="Helical" evidence="8">
    <location>
        <begin position="32"/>
        <end position="55"/>
    </location>
</feature>
<evidence type="ECO:0000313" key="10">
    <source>
        <dbReference type="Proteomes" id="UP000272400"/>
    </source>
</evidence>
<feature type="transmembrane region" description="Helical" evidence="8">
    <location>
        <begin position="405"/>
        <end position="427"/>
    </location>
</feature>
<comment type="subcellular location">
    <subcellularLocation>
        <location evidence="1">Cell membrane</location>
        <topology evidence="1">Multi-pass membrane protein</topology>
    </subcellularLocation>
</comment>
<organism evidence="9 10">
    <name type="scientific">Actinocorallia herbida</name>
    <dbReference type="NCBI Taxonomy" id="58109"/>
    <lineage>
        <taxon>Bacteria</taxon>
        <taxon>Bacillati</taxon>
        <taxon>Actinomycetota</taxon>
        <taxon>Actinomycetes</taxon>
        <taxon>Streptosporangiales</taxon>
        <taxon>Thermomonosporaceae</taxon>
        <taxon>Actinocorallia</taxon>
    </lineage>
</organism>
<evidence type="ECO:0000256" key="5">
    <source>
        <dbReference type="ARBA" id="ARBA00022989"/>
    </source>
</evidence>
<feature type="transmembrane region" description="Helical" evidence="8">
    <location>
        <begin position="325"/>
        <end position="346"/>
    </location>
</feature>
<keyword evidence="4 8" id="KW-0812">Transmembrane</keyword>
<feature type="transmembrane region" description="Helical" evidence="8">
    <location>
        <begin position="61"/>
        <end position="78"/>
    </location>
</feature>
<dbReference type="PANTHER" id="PTHR23517">
    <property type="entry name" value="RESISTANCE PROTEIN MDTM, PUTATIVE-RELATED-RELATED"/>
    <property type="match status" value="1"/>
</dbReference>
<protein>
    <submittedName>
        <fullName evidence="9">MFS transporter</fullName>
    </submittedName>
</protein>
<feature type="compositionally biased region" description="Basic and acidic residues" evidence="7">
    <location>
        <begin position="212"/>
        <end position="231"/>
    </location>
</feature>
<evidence type="ECO:0000256" key="3">
    <source>
        <dbReference type="ARBA" id="ARBA00022475"/>
    </source>
</evidence>